<dbReference type="SUPFAM" id="SSF102829">
    <property type="entry name" value="Cell division protein ZapA-like"/>
    <property type="match status" value="1"/>
</dbReference>
<evidence type="ECO:0000256" key="3">
    <source>
        <dbReference type="ARBA" id="ARBA00022490"/>
    </source>
</evidence>
<dbReference type="EMBL" id="LAZR01016959">
    <property type="protein sequence ID" value="KKM02349.1"/>
    <property type="molecule type" value="Genomic_DNA"/>
</dbReference>
<name>A0A0F9GUB3_9ZZZZ</name>
<evidence type="ECO:0000256" key="8">
    <source>
        <dbReference type="ARBA" id="ARBA00026068"/>
    </source>
</evidence>
<organism evidence="10">
    <name type="scientific">marine sediment metagenome</name>
    <dbReference type="NCBI Taxonomy" id="412755"/>
    <lineage>
        <taxon>unclassified sequences</taxon>
        <taxon>metagenomes</taxon>
        <taxon>ecological metagenomes</taxon>
    </lineage>
</organism>
<dbReference type="GO" id="GO:0032153">
    <property type="term" value="C:cell division site"/>
    <property type="evidence" value="ECO:0007669"/>
    <property type="project" value="TreeGrafter"/>
</dbReference>
<evidence type="ECO:0000256" key="2">
    <source>
        <dbReference type="ARBA" id="ARBA00015195"/>
    </source>
</evidence>
<comment type="function">
    <text evidence="7">Activator of cell division through the inhibition of FtsZ GTPase activity, therefore promoting FtsZ assembly into bundles of protofilaments necessary for the formation of the division Z ring. It is recruited early at mid-cell but it is not essential for cell division.</text>
</comment>
<dbReference type="GO" id="GO:0000917">
    <property type="term" value="P:division septum assembly"/>
    <property type="evidence" value="ECO:0007669"/>
    <property type="project" value="UniProtKB-KW"/>
</dbReference>
<evidence type="ECO:0000256" key="9">
    <source>
        <dbReference type="ARBA" id="ARBA00033158"/>
    </source>
</evidence>
<dbReference type="GO" id="GO:0000921">
    <property type="term" value="P:septin ring assembly"/>
    <property type="evidence" value="ECO:0007669"/>
    <property type="project" value="TreeGrafter"/>
</dbReference>
<dbReference type="AlphaFoldDB" id="A0A0F9GUB3"/>
<accession>A0A0F9GUB3</accession>
<dbReference type="InterPro" id="IPR053712">
    <property type="entry name" value="Bac_CellDiv_Activator"/>
</dbReference>
<evidence type="ECO:0000256" key="5">
    <source>
        <dbReference type="ARBA" id="ARBA00023210"/>
    </source>
</evidence>
<gene>
    <name evidence="10" type="ORF">LCGC14_1785340</name>
</gene>
<dbReference type="GO" id="GO:0005829">
    <property type="term" value="C:cytosol"/>
    <property type="evidence" value="ECO:0007669"/>
    <property type="project" value="TreeGrafter"/>
</dbReference>
<comment type="subcellular location">
    <subcellularLocation>
        <location evidence="1">Cytoplasm</location>
    </subcellularLocation>
</comment>
<dbReference type="PANTHER" id="PTHR34981:SF1">
    <property type="entry name" value="CELL DIVISION PROTEIN ZAPA"/>
    <property type="match status" value="1"/>
</dbReference>
<dbReference type="Pfam" id="PF05164">
    <property type="entry name" value="ZapA"/>
    <property type="match status" value="1"/>
</dbReference>
<dbReference type="InterPro" id="IPR007838">
    <property type="entry name" value="Cell_div_ZapA-like"/>
</dbReference>
<comment type="caution">
    <text evidence="10">The sequence shown here is derived from an EMBL/GenBank/DDBJ whole genome shotgun (WGS) entry which is preliminary data.</text>
</comment>
<keyword evidence="6" id="KW-0131">Cell cycle</keyword>
<sequence>MPRADVFILGKKYTLKGESTREQILQLASYLDERIREVCSNYPGISPDKAMLITLFNMAEELHHLKDEQEILSRQIKEKTDLLTDMFD</sequence>
<evidence type="ECO:0000256" key="4">
    <source>
        <dbReference type="ARBA" id="ARBA00022618"/>
    </source>
</evidence>
<evidence type="ECO:0000256" key="6">
    <source>
        <dbReference type="ARBA" id="ARBA00023306"/>
    </source>
</evidence>
<dbReference type="PANTHER" id="PTHR34981">
    <property type="entry name" value="CELL DIVISION PROTEIN ZAPA"/>
    <property type="match status" value="1"/>
</dbReference>
<protein>
    <recommendedName>
        <fullName evidence="2">Cell division protein ZapA</fullName>
    </recommendedName>
    <alternativeName>
        <fullName evidence="9">Z ring-associated protein ZapA</fullName>
    </alternativeName>
</protein>
<evidence type="ECO:0000313" key="10">
    <source>
        <dbReference type="EMBL" id="KKM02349.1"/>
    </source>
</evidence>
<keyword evidence="3" id="KW-0963">Cytoplasm</keyword>
<dbReference type="Gene3D" id="6.10.250.790">
    <property type="match status" value="1"/>
</dbReference>
<dbReference type="GO" id="GO:0030428">
    <property type="term" value="C:cell septum"/>
    <property type="evidence" value="ECO:0007669"/>
    <property type="project" value="TreeGrafter"/>
</dbReference>
<keyword evidence="5" id="KW-0717">Septation</keyword>
<dbReference type="InterPro" id="IPR036192">
    <property type="entry name" value="Cell_div_ZapA-like_sf"/>
</dbReference>
<keyword evidence="4" id="KW-0132">Cell division</keyword>
<dbReference type="GO" id="GO:0043093">
    <property type="term" value="P:FtsZ-dependent cytokinesis"/>
    <property type="evidence" value="ECO:0007669"/>
    <property type="project" value="TreeGrafter"/>
</dbReference>
<reference evidence="10" key="1">
    <citation type="journal article" date="2015" name="Nature">
        <title>Complex archaea that bridge the gap between prokaryotes and eukaryotes.</title>
        <authorList>
            <person name="Spang A."/>
            <person name="Saw J.H."/>
            <person name="Jorgensen S.L."/>
            <person name="Zaremba-Niedzwiedzka K."/>
            <person name="Martijn J."/>
            <person name="Lind A.E."/>
            <person name="van Eijk R."/>
            <person name="Schleper C."/>
            <person name="Guy L."/>
            <person name="Ettema T.J."/>
        </authorList>
    </citation>
    <scope>NUCLEOTIDE SEQUENCE</scope>
</reference>
<evidence type="ECO:0000256" key="7">
    <source>
        <dbReference type="ARBA" id="ARBA00024910"/>
    </source>
</evidence>
<evidence type="ECO:0000256" key="1">
    <source>
        <dbReference type="ARBA" id="ARBA00004496"/>
    </source>
</evidence>
<comment type="subunit">
    <text evidence="8">Homodimer. Interacts with FtsZ.</text>
</comment>
<proteinExistence type="predicted"/>